<dbReference type="InterPro" id="IPR001412">
    <property type="entry name" value="aa-tRNA-synth_I_CS"/>
</dbReference>
<evidence type="ECO:0000256" key="1">
    <source>
        <dbReference type="ARBA" id="ARBA00004496"/>
    </source>
</evidence>
<keyword evidence="4 11" id="KW-0963">Cytoplasm</keyword>
<keyword evidence="5 11" id="KW-0436">Ligase</keyword>
<feature type="domain" description="Arginyl tRNA synthetase N-terminal" evidence="14">
    <location>
        <begin position="3"/>
        <end position="77"/>
    </location>
</feature>
<comment type="caution">
    <text evidence="15">The sequence shown here is derived from an EMBL/GenBank/DDBJ whole genome shotgun (WGS) entry which is preliminary data.</text>
</comment>
<dbReference type="InterPro" id="IPR008909">
    <property type="entry name" value="DALR_anticod-bd"/>
</dbReference>
<evidence type="ECO:0000256" key="5">
    <source>
        <dbReference type="ARBA" id="ARBA00022598"/>
    </source>
</evidence>
<dbReference type="GO" id="GO:0006420">
    <property type="term" value="P:arginyl-tRNA aminoacylation"/>
    <property type="evidence" value="ECO:0007669"/>
    <property type="project" value="UniProtKB-UniRule"/>
</dbReference>
<dbReference type="RefSeq" id="WP_150337979.1">
    <property type="nucleotide sequence ID" value="NZ_JAERIX010000003.1"/>
</dbReference>
<reference evidence="15 16" key="1">
    <citation type="submission" date="2019-09" db="EMBL/GenBank/DDBJ databases">
        <title>Draft genome sequence of various Type strains from the CCUG.</title>
        <authorList>
            <person name="Pineiro-Iglesias B."/>
            <person name="Tunovic T."/>
            <person name="Unosson C."/>
            <person name="Inganas E."/>
            <person name="Ohlen M."/>
            <person name="Cardew S."/>
            <person name="Jensie-Markopoulos S."/>
            <person name="Salva-Serra F."/>
            <person name="Jaen-Luchoro D."/>
            <person name="Karlsson R."/>
            <person name="Svensson-Stadler L."/>
            <person name="Chun J."/>
            <person name="Moore E."/>
        </authorList>
    </citation>
    <scope>NUCLEOTIDE SEQUENCE [LARGE SCALE GENOMIC DNA]</scope>
    <source>
        <strain evidence="15 16">CCUG 32756T</strain>
    </source>
</reference>
<dbReference type="SMART" id="SM01016">
    <property type="entry name" value="Arg_tRNA_synt_N"/>
    <property type="match status" value="1"/>
</dbReference>
<dbReference type="SMART" id="SM00836">
    <property type="entry name" value="DALR_1"/>
    <property type="match status" value="1"/>
</dbReference>
<dbReference type="GO" id="GO:0004814">
    <property type="term" value="F:arginine-tRNA ligase activity"/>
    <property type="evidence" value="ECO:0007669"/>
    <property type="project" value="UniProtKB-UniRule"/>
</dbReference>
<dbReference type="Gene3D" id="3.30.1360.70">
    <property type="entry name" value="Arginyl tRNA synthetase N-terminal domain"/>
    <property type="match status" value="1"/>
</dbReference>
<dbReference type="NCBIfam" id="TIGR00456">
    <property type="entry name" value="argS"/>
    <property type="match status" value="1"/>
</dbReference>
<dbReference type="InterPro" id="IPR009080">
    <property type="entry name" value="tRNAsynth_Ia_anticodon-bd"/>
</dbReference>
<sequence>MYEHIKSIISQVACCDAVLERPKNREFGHFATPVAFTLAKAKKLPPETIASDLCKQLEKHSAFAKVAQVKGYINLSLADSLLEQFASSALTKKHIESSAPLGISETILLEYVSANPTGPLHIGHARGAVLGDSLQRIGSYLGHSISSEYYVNDAGAQIGKLGRSIYLAGREILGDSVEYDDECYKGEYVIDIAKSAIARFGQEIMTKEQIPTLSDFGKELMLKEIKDNLAACGIHFDNYVSEKSLFSRWDSTLDKLKAHQGVYESEGKLWLASSAKGDEKDRVIVREDGEPTYLAGDIIYHSDKFARNFARYINIWGADHHGYIARVKASIEYLGYDSSRLQVLLAQMVSLLKDGKPYKMSKRAGNFILMRDVVADIGADALRFVFLSKKPDTHLEFDVATLSKQDSSNPVFYINYANARIHTLLKKSTLDSSAILQADFASQDFSKLDSSAALVAARGLVFEALLLPRVAQMAWEEKSLQKVCEYAKSLAGDFHAFYNAHKILESTLQAPLLKASMLVSLALTQALDLLGIEAKTQM</sequence>
<dbReference type="InterPro" id="IPR014729">
    <property type="entry name" value="Rossmann-like_a/b/a_fold"/>
</dbReference>
<comment type="similarity">
    <text evidence="2 11 12">Belongs to the class-I aminoacyl-tRNA synthetase family.</text>
</comment>
<evidence type="ECO:0000256" key="11">
    <source>
        <dbReference type="HAMAP-Rule" id="MF_00123"/>
    </source>
</evidence>
<evidence type="ECO:0000256" key="3">
    <source>
        <dbReference type="ARBA" id="ARBA00011245"/>
    </source>
</evidence>
<name>A0A5M9QGR7_9HELI</name>
<dbReference type="SUPFAM" id="SSF47323">
    <property type="entry name" value="Anticodon-binding domain of a subclass of class I aminoacyl-tRNA synthetases"/>
    <property type="match status" value="1"/>
</dbReference>
<keyword evidence="6 11" id="KW-0547">Nucleotide-binding</keyword>
<evidence type="ECO:0000256" key="6">
    <source>
        <dbReference type="ARBA" id="ARBA00022741"/>
    </source>
</evidence>
<dbReference type="InterPro" id="IPR005148">
    <property type="entry name" value="Arg-tRNA-synth_N"/>
</dbReference>
<dbReference type="Gene3D" id="3.40.50.620">
    <property type="entry name" value="HUPs"/>
    <property type="match status" value="1"/>
</dbReference>
<keyword evidence="7 11" id="KW-0067">ATP-binding</keyword>
<dbReference type="InterPro" id="IPR036695">
    <property type="entry name" value="Arg-tRNA-synth_N_sf"/>
</dbReference>
<dbReference type="FunFam" id="3.40.50.620:FF:000062">
    <property type="entry name" value="Arginine--tRNA ligase"/>
    <property type="match status" value="1"/>
</dbReference>
<keyword evidence="9 11" id="KW-0030">Aminoacyl-tRNA synthetase</keyword>
<dbReference type="Gene3D" id="1.10.730.10">
    <property type="entry name" value="Isoleucyl-tRNA Synthetase, Domain 1"/>
    <property type="match status" value="1"/>
</dbReference>
<evidence type="ECO:0000256" key="10">
    <source>
        <dbReference type="ARBA" id="ARBA00049339"/>
    </source>
</evidence>
<feature type="domain" description="DALR anticodon binding" evidence="13">
    <location>
        <begin position="414"/>
        <end position="538"/>
    </location>
</feature>
<evidence type="ECO:0000259" key="14">
    <source>
        <dbReference type="SMART" id="SM01016"/>
    </source>
</evidence>
<dbReference type="PANTHER" id="PTHR11956:SF5">
    <property type="entry name" value="ARGININE--TRNA LIGASE, CYTOPLASMIC"/>
    <property type="match status" value="1"/>
</dbReference>
<dbReference type="PRINTS" id="PR01038">
    <property type="entry name" value="TRNASYNTHARG"/>
</dbReference>
<evidence type="ECO:0000256" key="12">
    <source>
        <dbReference type="RuleBase" id="RU363038"/>
    </source>
</evidence>
<dbReference type="PANTHER" id="PTHR11956">
    <property type="entry name" value="ARGINYL-TRNA SYNTHETASE"/>
    <property type="match status" value="1"/>
</dbReference>
<dbReference type="InterPro" id="IPR035684">
    <property type="entry name" value="ArgRS_core"/>
</dbReference>
<dbReference type="GO" id="GO:0005737">
    <property type="term" value="C:cytoplasm"/>
    <property type="evidence" value="ECO:0007669"/>
    <property type="project" value="UniProtKB-SubCell"/>
</dbReference>
<dbReference type="SUPFAM" id="SSF52374">
    <property type="entry name" value="Nucleotidylyl transferase"/>
    <property type="match status" value="1"/>
</dbReference>
<dbReference type="Pfam" id="PF03485">
    <property type="entry name" value="Arg_tRNA_synt_N"/>
    <property type="match status" value="1"/>
</dbReference>
<accession>A0A5M9QGR7</accession>
<dbReference type="InterPro" id="IPR001278">
    <property type="entry name" value="Arg-tRNA-ligase"/>
</dbReference>
<dbReference type="EC" id="6.1.1.19" evidence="11"/>
<dbReference type="CDD" id="cd00671">
    <property type="entry name" value="ArgRS_core"/>
    <property type="match status" value="1"/>
</dbReference>
<evidence type="ECO:0000256" key="8">
    <source>
        <dbReference type="ARBA" id="ARBA00022917"/>
    </source>
</evidence>
<proteinExistence type="inferred from homology"/>
<dbReference type="PROSITE" id="PS00178">
    <property type="entry name" value="AA_TRNA_LIGASE_I"/>
    <property type="match status" value="1"/>
</dbReference>
<evidence type="ECO:0000313" key="15">
    <source>
        <dbReference type="EMBL" id="KAA8707249.1"/>
    </source>
</evidence>
<evidence type="ECO:0000256" key="9">
    <source>
        <dbReference type="ARBA" id="ARBA00023146"/>
    </source>
</evidence>
<evidence type="ECO:0000313" key="16">
    <source>
        <dbReference type="Proteomes" id="UP000323707"/>
    </source>
</evidence>
<dbReference type="EMBL" id="VXKE01000023">
    <property type="protein sequence ID" value="KAA8707249.1"/>
    <property type="molecule type" value="Genomic_DNA"/>
</dbReference>
<dbReference type="GO" id="GO:0005524">
    <property type="term" value="F:ATP binding"/>
    <property type="evidence" value="ECO:0007669"/>
    <property type="project" value="UniProtKB-UniRule"/>
</dbReference>
<evidence type="ECO:0000259" key="13">
    <source>
        <dbReference type="SMART" id="SM00836"/>
    </source>
</evidence>
<comment type="subcellular location">
    <subcellularLocation>
        <location evidence="1 11">Cytoplasm</location>
    </subcellularLocation>
</comment>
<dbReference type="HAMAP" id="MF_00123">
    <property type="entry name" value="Arg_tRNA_synth"/>
    <property type="match status" value="1"/>
</dbReference>
<feature type="short sequence motif" description="'HIGH' region" evidence="11">
    <location>
        <begin position="114"/>
        <end position="124"/>
    </location>
</feature>
<dbReference type="Pfam" id="PF00750">
    <property type="entry name" value="tRNA-synt_1d"/>
    <property type="match status" value="1"/>
</dbReference>
<protein>
    <recommendedName>
        <fullName evidence="11">Arginine--tRNA ligase</fullName>
        <ecNumber evidence="11">6.1.1.19</ecNumber>
    </recommendedName>
    <alternativeName>
        <fullName evidence="11">Arginyl-tRNA synthetase</fullName>
        <shortName evidence="11">ArgRS</shortName>
    </alternativeName>
</protein>
<dbReference type="SUPFAM" id="SSF55190">
    <property type="entry name" value="Arginyl-tRNA synthetase (ArgRS), N-terminal 'additional' domain"/>
    <property type="match status" value="1"/>
</dbReference>
<comment type="subunit">
    <text evidence="3 11">Monomer.</text>
</comment>
<comment type="catalytic activity">
    <reaction evidence="10 11">
        <text>tRNA(Arg) + L-arginine + ATP = L-arginyl-tRNA(Arg) + AMP + diphosphate</text>
        <dbReference type="Rhea" id="RHEA:20301"/>
        <dbReference type="Rhea" id="RHEA-COMP:9658"/>
        <dbReference type="Rhea" id="RHEA-COMP:9673"/>
        <dbReference type="ChEBI" id="CHEBI:30616"/>
        <dbReference type="ChEBI" id="CHEBI:32682"/>
        <dbReference type="ChEBI" id="CHEBI:33019"/>
        <dbReference type="ChEBI" id="CHEBI:78442"/>
        <dbReference type="ChEBI" id="CHEBI:78513"/>
        <dbReference type="ChEBI" id="CHEBI:456215"/>
        <dbReference type="EC" id="6.1.1.19"/>
    </reaction>
</comment>
<dbReference type="Proteomes" id="UP000323707">
    <property type="component" value="Unassembled WGS sequence"/>
</dbReference>
<evidence type="ECO:0000256" key="7">
    <source>
        <dbReference type="ARBA" id="ARBA00022840"/>
    </source>
</evidence>
<evidence type="ECO:0000256" key="4">
    <source>
        <dbReference type="ARBA" id="ARBA00022490"/>
    </source>
</evidence>
<evidence type="ECO:0000256" key="2">
    <source>
        <dbReference type="ARBA" id="ARBA00005594"/>
    </source>
</evidence>
<organism evidence="15 16">
    <name type="scientific">Helicobacter canis</name>
    <dbReference type="NCBI Taxonomy" id="29419"/>
    <lineage>
        <taxon>Bacteria</taxon>
        <taxon>Pseudomonadati</taxon>
        <taxon>Campylobacterota</taxon>
        <taxon>Epsilonproteobacteria</taxon>
        <taxon>Campylobacterales</taxon>
        <taxon>Helicobacteraceae</taxon>
        <taxon>Helicobacter</taxon>
    </lineage>
</organism>
<gene>
    <name evidence="11" type="primary">argS</name>
    <name evidence="15" type="ORF">F4V45_08960</name>
</gene>
<dbReference type="AlphaFoldDB" id="A0A5M9QGR7"/>
<keyword evidence="8 11" id="KW-0648">Protein biosynthesis</keyword>
<dbReference type="Pfam" id="PF05746">
    <property type="entry name" value="DALR_1"/>
    <property type="match status" value="1"/>
</dbReference>